<accession>A0ABP0YER4</accession>
<gene>
    <name evidence="2" type="ORF">CITCOLO1_LOCUS9263</name>
</gene>
<dbReference type="SUPFAM" id="SSF53474">
    <property type="entry name" value="alpha/beta-Hydrolases"/>
    <property type="match status" value="1"/>
</dbReference>
<dbReference type="PANTHER" id="PTHR42886">
    <property type="entry name" value="RE40534P-RELATED"/>
    <property type="match status" value="1"/>
</dbReference>
<dbReference type="EMBL" id="OZ021737">
    <property type="protein sequence ID" value="CAK9317360.1"/>
    <property type="molecule type" value="Genomic_DNA"/>
</dbReference>
<reference evidence="2 3" key="1">
    <citation type="submission" date="2024-03" db="EMBL/GenBank/DDBJ databases">
        <authorList>
            <person name="Gkanogiannis A."/>
            <person name="Becerra Lopez-Lavalle L."/>
        </authorList>
    </citation>
    <scope>NUCLEOTIDE SEQUENCE [LARGE SCALE GENOMIC DNA]</scope>
</reference>
<keyword evidence="3" id="KW-1185">Reference proteome</keyword>
<dbReference type="Gene3D" id="3.40.50.1820">
    <property type="entry name" value="alpha/beta hydrolase"/>
    <property type="match status" value="1"/>
</dbReference>
<proteinExistence type="predicted"/>
<evidence type="ECO:0000313" key="2">
    <source>
        <dbReference type="EMBL" id="CAK9317360.1"/>
    </source>
</evidence>
<dbReference type="PANTHER" id="PTHR42886:SF38">
    <property type="entry name" value="ALPHA_BETA-HYDROLASES SUPERFAMILY PROTEIN"/>
    <property type="match status" value="1"/>
</dbReference>
<dbReference type="InterPro" id="IPR022742">
    <property type="entry name" value="Hydrolase_4"/>
</dbReference>
<protein>
    <recommendedName>
        <fullName evidence="1">Serine aminopeptidase S33 domain-containing protein</fullName>
    </recommendedName>
</protein>
<evidence type="ECO:0000313" key="3">
    <source>
        <dbReference type="Proteomes" id="UP001642487"/>
    </source>
</evidence>
<organism evidence="2 3">
    <name type="scientific">Citrullus colocynthis</name>
    <name type="common">colocynth</name>
    <dbReference type="NCBI Taxonomy" id="252529"/>
    <lineage>
        <taxon>Eukaryota</taxon>
        <taxon>Viridiplantae</taxon>
        <taxon>Streptophyta</taxon>
        <taxon>Embryophyta</taxon>
        <taxon>Tracheophyta</taxon>
        <taxon>Spermatophyta</taxon>
        <taxon>Magnoliopsida</taxon>
        <taxon>eudicotyledons</taxon>
        <taxon>Gunneridae</taxon>
        <taxon>Pentapetalae</taxon>
        <taxon>rosids</taxon>
        <taxon>fabids</taxon>
        <taxon>Cucurbitales</taxon>
        <taxon>Cucurbitaceae</taxon>
        <taxon>Benincaseae</taxon>
        <taxon>Citrullus</taxon>
    </lineage>
</organism>
<dbReference type="InterPro" id="IPR029058">
    <property type="entry name" value="AB_hydrolase_fold"/>
</dbReference>
<dbReference type="Pfam" id="PF12146">
    <property type="entry name" value="Hydrolase_4"/>
    <property type="match status" value="1"/>
</dbReference>
<evidence type="ECO:0000259" key="1">
    <source>
        <dbReference type="Pfam" id="PF12146"/>
    </source>
</evidence>
<sequence>MRKEKKKKKTRNQKFSFGKYKFAAAARGVEESAWMETDLVEVAGKLLPPNPIPSLIYAMAFRRRVVIQNDHGEKLVGILHDTGSDELVIVCHGFQSSKERIPMVNLATAFEKEGISVFRFDFSGNGESEGSFQYGNYRRETDDLRAVVQYFHGKEHTVTAIIGHSKGGNVVLLYASKYRDIHMVVNISGRFNLERGIEGRLGRDFLQRIKQKGFIDVKNRRGKFEYRVTEESLMDRLTTEARAACLAIQDDCRVLTVHGSMDKIVPTEDALEFSKLIANHDLCIMEGADHDYTSHQDELASVVVNFVKDNPHLHKDKSKLQLCRKPDRGNYSRL</sequence>
<feature type="domain" description="Serine aminopeptidase S33" evidence="1">
    <location>
        <begin position="85"/>
        <end position="210"/>
    </location>
</feature>
<name>A0ABP0YER4_9ROSI</name>
<dbReference type="Proteomes" id="UP001642487">
    <property type="component" value="Chromosome 3"/>
</dbReference>